<evidence type="ECO:0000256" key="3">
    <source>
        <dbReference type="ARBA" id="ARBA00022989"/>
    </source>
</evidence>
<proteinExistence type="predicted"/>
<keyword evidence="3 5" id="KW-1133">Transmembrane helix</keyword>
<dbReference type="Gene3D" id="1.20.1740.10">
    <property type="entry name" value="Amino acid/polyamine transporter I"/>
    <property type="match status" value="1"/>
</dbReference>
<dbReference type="PANTHER" id="PTHR43341:SF6">
    <property type="entry name" value="AMINO ACID TRANSPORTER (EUROFUNG)"/>
    <property type="match status" value="1"/>
</dbReference>
<evidence type="ECO:0000313" key="8">
    <source>
        <dbReference type="Proteomes" id="UP000326565"/>
    </source>
</evidence>
<feature type="transmembrane region" description="Helical" evidence="5">
    <location>
        <begin position="158"/>
        <end position="175"/>
    </location>
</feature>
<evidence type="ECO:0000256" key="5">
    <source>
        <dbReference type="SAM" id="Phobius"/>
    </source>
</evidence>
<dbReference type="PANTHER" id="PTHR43341">
    <property type="entry name" value="AMINO ACID PERMEASE"/>
    <property type="match status" value="1"/>
</dbReference>
<feature type="transmembrane region" description="Helical" evidence="5">
    <location>
        <begin position="187"/>
        <end position="209"/>
    </location>
</feature>
<dbReference type="Pfam" id="PF00324">
    <property type="entry name" value="AA_permease"/>
    <property type="match status" value="1"/>
</dbReference>
<reference evidence="7 8" key="1">
    <citation type="submission" date="2019-04" db="EMBL/GenBank/DDBJ databases">
        <title>Friends and foes A comparative genomics study of 23 Aspergillus species from section Flavi.</title>
        <authorList>
            <consortium name="DOE Joint Genome Institute"/>
            <person name="Kjaerbolling I."/>
            <person name="Vesth T."/>
            <person name="Frisvad J.C."/>
            <person name="Nybo J.L."/>
            <person name="Theobald S."/>
            <person name="Kildgaard S."/>
            <person name="Isbrandt T."/>
            <person name="Kuo A."/>
            <person name="Sato A."/>
            <person name="Lyhne E.K."/>
            <person name="Kogle M.E."/>
            <person name="Wiebenga A."/>
            <person name="Kun R.S."/>
            <person name="Lubbers R.J."/>
            <person name="Makela M.R."/>
            <person name="Barry K."/>
            <person name="Chovatia M."/>
            <person name="Clum A."/>
            <person name="Daum C."/>
            <person name="Haridas S."/>
            <person name="He G."/>
            <person name="LaButti K."/>
            <person name="Lipzen A."/>
            <person name="Mondo S."/>
            <person name="Riley R."/>
            <person name="Salamov A."/>
            <person name="Simmons B.A."/>
            <person name="Magnuson J.K."/>
            <person name="Henrissat B."/>
            <person name="Mortensen U.H."/>
            <person name="Larsen T.O."/>
            <person name="Devries R.P."/>
            <person name="Grigoriev I.V."/>
            <person name="Machida M."/>
            <person name="Baker S.E."/>
            <person name="Andersen M.R."/>
        </authorList>
    </citation>
    <scope>NUCLEOTIDE SEQUENCE [LARGE SCALE GENOMIC DNA]</scope>
    <source>
        <strain evidence="7 8">CBS 151.66</strain>
    </source>
</reference>
<organism evidence="7 8">
    <name type="scientific">Aspergillus leporis</name>
    <dbReference type="NCBI Taxonomy" id="41062"/>
    <lineage>
        <taxon>Eukaryota</taxon>
        <taxon>Fungi</taxon>
        <taxon>Dikarya</taxon>
        <taxon>Ascomycota</taxon>
        <taxon>Pezizomycotina</taxon>
        <taxon>Eurotiomycetes</taxon>
        <taxon>Eurotiomycetidae</taxon>
        <taxon>Eurotiales</taxon>
        <taxon>Aspergillaceae</taxon>
        <taxon>Aspergillus</taxon>
        <taxon>Aspergillus subgen. Circumdati</taxon>
    </lineage>
</organism>
<sequence>MVGGNTPRDVYGFRNWTKPGPFVEYLSTGDKGRFQGFLAALWQAAFTIKSAFKSVYWRYGVFFIGGALCCGIVLPANDPTLLRVLGSGERGTGAASPFVIAMNNMKIKGLPHLVNALLLTSIYSAGNAYTYATSRSLYGLALNGHAPKIFSKTTKSGVPIYSLMVALVFACLSFLKLDSGSVKVLTWLTNLITGGELVTFISICVNYLFFYRALKSQDYDRASLPYCGYFQPYGTWISFFWILGIEIFYGYEGVLKGHWDIASFFSHYAMALLAICTVTGWTLFNRTHFVSPEEADLVWARPSIEWHEALMEEKERAKGRHGSLGMFNYQEKV</sequence>
<evidence type="ECO:0000256" key="4">
    <source>
        <dbReference type="ARBA" id="ARBA00023136"/>
    </source>
</evidence>
<feature type="transmembrane region" description="Helical" evidence="5">
    <location>
        <begin position="261"/>
        <end position="284"/>
    </location>
</feature>
<dbReference type="Proteomes" id="UP000326565">
    <property type="component" value="Unassembled WGS sequence"/>
</dbReference>
<evidence type="ECO:0000259" key="6">
    <source>
        <dbReference type="Pfam" id="PF00324"/>
    </source>
</evidence>
<evidence type="ECO:0000256" key="1">
    <source>
        <dbReference type="ARBA" id="ARBA00004141"/>
    </source>
</evidence>
<keyword evidence="8" id="KW-1185">Reference proteome</keyword>
<name>A0A5N5WQC9_9EURO</name>
<protein>
    <submittedName>
        <fullName evidence="7">Amino acid permease-domain-containing protein</fullName>
    </submittedName>
</protein>
<dbReference type="GO" id="GO:0015171">
    <property type="term" value="F:amino acid transmembrane transporter activity"/>
    <property type="evidence" value="ECO:0007669"/>
    <property type="project" value="TreeGrafter"/>
</dbReference>
<feature type="transmembrane region" description="Helical" evidence="5">
    <location>
        <begin position="56"/>
        <end position="76"/>
    </location>
</feature>
<dbReference type="EMBL" id="ML732317">
    <property type="protein sequence ID" value="KAB8070005.1"/>
    <property type="molecule type" value="Genomic_DNA"/>
</dbReference>
<dbReference type="InterPro" id="IPR004841">
    <property type="entry name" value="AA-permease/SLC12A_dom"/>
</dbReference>
<keyword evidence="2 5" id="KW-0812">Transmembrane</keyword>
<dbReference type="InterPro" id="IPR050524">
    <property type="entry name" value="APC_YAT"/>
</dbReference>
<keyword evidence="4 5" id="KW-0472">Membrane</keyword>
<dbReference type="AlphaFoldDB" id="A0A5N5WQC9"/>
<gene>
    <name evidence="7" type="ORF">BDV29DRAFT_160854</name>
</gene>
<dbReference type="GO" id="GO:0016020">
    <property type="term" value="C:membrane"/>
    <property type="evidence" value="ECO:0007669"/>
    <property type="project" value="UniProtKB-SubCell"/>
</dbReference>
<dbReference type="OrthoDB" id="10062876at2759"/>
<comment type="subcellular location">
    <subcellularLocation>
        <location evidence="1">Membrane</location>
        <topology evidence="1">Multi-pass membrane protein</topology>
    </subcellularLocation>
</comment>
<evidence type="ECO:0000313" key="7">
    <source>
        <dbReference type="EMBL" id="KAB8070005.1"/>
    </source>
</evidence>
<feature type="transmembrane region" description="Helical" evidence="5">
    <location>
        <begin position="112"/>
        <end position="132"/>
    </location>
</feature>
<feature type="transmembrane region" description="Helical" evidence="5">
    <location>
        <begin position="230"/>
        <end position="249"/>
    </location>
</feature>
<accession>A0A5N5WQC9</accession>
<feature type="domain" description="Amino acid permease/ SLC12A" evidence="6">
    <location>
        <begin position="47"/>
        <end position="289"/>
    </location>
</feature>
<evidence type="ECO:0000256" key="2">
    <source>
        <dbReference type="ARBA" id="ARBA00022692"/>
    </source>
</evidence>